<organism evidence="7 8">
    <name type="scientific">Povalibacter uvarum</name>
    <dbReference type="NCBI Taxonomy" id="732238"/>
    <lineage>
        <taxon>Bacteria</taxon>
        <taxon>Pseudomonadati</taxon>
        <taxon>Pseudomonadota</taxon>
        <taxon>Gammaproteobacteria</taxon>
        <taxon>Steroidobacterales</taxon>
        <taxon>Steroidobacteraceae</taxon>
        <taxon>Povalibacter</taxon>
    </lineage>
</organism>
<keyword evidence="2" id="KW-0805">Transcription regulation</keyword>
<evidence type="ECO:0000256" key="3">
    <source>
        <dbReference type="ARBA" id="ARBA00023082"/>
    </source>
</evidence>
<dbReference type="InterPro" id="IPR007627">
    <property type="entry name" value="RNA_pol_sigma70_r2"/>
</dbReference>
<evidence type="ECO:0000259" key="6">
    <source>
        <dbReference type="Pfam" id="PF08281"/>
    </source>
</evidence>
<dbReference type="Pfam" id="PF08281">
    <property type="entry name" value="Sigma70_r4_2"/>
    <property type="match status" value="1"/>
</dbReference>
<feature type="domain" description="RNA polymerase sigma-70 region 2" evidence="5">
    <location>
        <begin position="36"/>
        <end position="103"/>
    </location>
</feature>
<dbReference type="InterPro" id="IPR013249">
    <property type="entry name" value="RNA_pol_sigma70_r4_t2"/>
</dbReference>
<keyword evidence="8" id="KW-1185">Reference proteome</keyword>
<proteinExistence type="inferred from homology"/>
<evidence type="ECO:0000259" key="5">
    <source>
        <dbReference type="Pfam" id="PF04542"/>
    </source>
</evidence>
<accession>A0A841HTJ5</accession>
<dbReference type="AlphaFoldDB" id="A0A841HTJ5"/>
<dbReference type="Proteomes" id="UP000588068">
    <property type="component" value="Unassembled WGS sequence"/>
</dbReference>
<dbReference type="GO" id="GO:0006352">
    <property type="term" value="P:DNA-templated transcription initiation"/>
    <property type="evidence" value="ECO:0007669"/>
    <property type="project" value="InterPro"/>
</dbReference>
<dbReference type="GO" id="GO:0016987">
    <property type="term" value="F:sigma factor activity"/>
    <property type="evidence" value="ECO:0007669"/>
    <property type="project" value="UniProtKB-KW"/>
</dbReference>
<dbReference type="SUPFAM" id="SSF88659">
    <property type="entry name" value="Sigma3 and sigma4 domains of RNA polymerase sigma factors"/>
    <property type="match status" value="1"/>
</dbReference>
<dbReference type="SUPFAM" id="SSF88946">
    <property type="entry name" value="Sigma2 domain of RNA polymerase sigma factors"/>
    <property type="match status" value="1"/>
</dbReference>
<keyword evidence="4" id="KW-0804">Transcription</keyword>
<evidence type="ECO:0000256" key="4">
    <source>
        <dbReference type="ARBA" id="ARBA00023163"/>
    </source>
</evidence>
<dbReference type="EMBL" id="JACHHZ010000005">
    <property type="protein sequence ID" value="MBB6095312.1"/>
    <property type="molecule type" value="Genomic_DNA"/>
</dbReference>
<keyword evidence="3" id="KW-0731">Sigma factor</keyword>
<dbReference type="PANTHER" id="PTHR43133">
    <property type="entry name" value="RNA POLYMERASE ECF-TYPE SIGMA FACTO"/>
    <property type="match status" value="1"/>
</dbReference>
<dbReference type="InterPro" id="IPR014284">
    <property type="entry name" value="RNA_pol_sigma-70_dom"/>
</dbReference>
<comment type="caution">
    <text evidence="7">The sequence shown here is derived from an EMBL/GenBank/DDBJ whole genome shotgun (WGS) entry which is preliminary data.</text>
</comment>
<dbReference type="Gene3D" id="1.10.1740.10">
    <property type="match status" value="1"/>
</dbReference>
<dbReference type="GO" id="GO:0003677">
    <property type="term" value="F:DNA binding"/>
    <property type="evidence" value="ECO:0007669"/>
    <property type="project" value="InterPro"/>
</dbReference>
<sequence>MIATVSPSTDTPRISWPDSELVAAAQRNDAKAFETLMRRYNRRLFRAARSVLRDDDAAEDAVQEAYLRAFSNLDSYRPIGSFAAWLTRIVINEALLQKRRNRREMVSLDQLDDDVTDAAHHSLADWLSTPDSSNAASARQLLELAVDALPEAFRLVFVLRSVEQLSIAETAQCLEISEATVKTRLHRAQIRLREDITRRLQNEQLTLFEFGGQRCDRIVVAVLHRLQPLRT</sequence>
<protein>
    <submittedName>
        <fullName evidence="7">RNA polymerase sigma-70 factor (ECF subfamily)</fullName>
    </submittedName>
</protein>
<evidence type="ECO:0000256" key="2">
    <source>
        <dbReference type="ARBA" id="ARBA00023015"/>
    </source>
</evidence>
<feature type="domain" description="RNA polymerase sigma factor 70 region 4 type 2" evidence="6">
    <location>
        <begin position="140"/>
        <end position="188"/>
    </location>
</feature>
<dbReference type="NCBIfam" id="NF008888">
    <property type="entry name" value="PRK11922.1"/>
    <property type="match status" value="1"/>
</dbReference>
<comment type="similarity">
    <text evidence="1">Belongs to the sigma-70 factor family. ECF subfamily.</text>
</comment>
<dbReference type="InterPro" id="IPR039425">
    <property type="entry name" value="RNA_pol_sigma-70-like"/>
</dbReference>
<dbReference type="InterPro" id="IPR013324">
    <property type="entry name" value="RNA_pol_sigma_r3/r4-like"/>
</dbReference>
<dbReference type="CDD" id="cd06171">
    <property type="entry name" value="Sigma70_r4"/>
    <property type="match status" value="1"/>
</dbReference>
<reference evidence="7 8" key="1">
    <citation type="submission" date="2020-08" db="EMBL/GenBank/DDBJ databases">
        <title>Genomic Encyclopedia of Type Strains, Phase IV (KMG-IV): sequencing the most valuable type-strain genomes for metagenomic binning, comparative biology and taxonomic classification.</title>
        <authorList>
            <person name="Goeker M."/>
        </authorList>
    </citation>
    <scope>NUCLEOTIDE SEQUENCE [LARGE SCALE GENOMIC DNA]</scope>
    <source>
        <strain evidence="7 8">DSM 26723</strain>
    </source>
</reference>
<dbReference type="InterPro" id="IPR036388">
    <property type="entry name" value="WH-like_DNA-bd_sf"/>
</dbReference>
<dbReference type="PANTHER" id="PTHR43133:SF51">
    <property type="entry name" value="RNA POLYMERASE SIGMA FACTOR"/>
    <property type="match status" value="1"/>
</dbReference>
<dbReference type="Gene3D" id="1.10.10.10">
    <property type="entry name" value="Winged helix-like DNA-binding domain superfamily/Winged helix DNA-binding domain"/>
    <property type="match status" value="1"/>
</dbReference>
<dbReference type="InterPro" id="IPR013325">
    <property type="entry name" value="RNA_pol_sigma_r2"/>
</dbReference>
<dbReference type="RefSeq" id="WP_184334698.1">
    <property type="nucleotide sequence ID" value="NZ_JACHHZ010000005.1"/>
</dbReference>
<dbReference type="NCBIfam" id="TIGR02937">
    <property type="entry name" value="sigma70-ECF"/>
    <property type="match status" value="1"/>
</dbReference>
<name>A0A841HTJ5_9GAMM</name>
<evidence type="ECO:0000256" key="1">
    <source>
        <dbReference type="ARBA" id="ARBA00010641"/>
    </source>
</evidence>
<dbReference type="Pfam" id="PF04542">
    <property type="entry name" value="Sigma70_r2"/>
    <property type="match status" value="1"/>
</dbReference>
<evidence type="ECO:0000313" key="8">
    <source>
        <dbReference type="Proteomes" id="UP000588068"/>
    </source>
</evidence>
<evidence type="ECO:0000313" key="7">
    <source>
        <dbReference type="EMBL" id="MBB6095312.1"/>
    </source>
</evidence>
<gene>
    <name evidence="7" type="ORF">HNQ60_004202</name>
</gene>